<dbReference type="InterPro" id="IPR036759">
    <property type="entry name" value="TPK_catalytic_sf"/>
</dbReference>
<protein>
    <submittedName>
        <fullName evidence="6">Cytokinetic ring protein SteA</fullName>
    </submittedName>
</protein>
<evidence type="ECO:0000256" key="5">
    <source>
        <dbReference type="SAM" id="MobiDB-lite"/>
    </source>
</evidence>
<proteinExistence type="predicted"/>
<dbReference type="Proteomes" id="UP001596956">
    <property type="component" value="Unassembled WGS sequence"/>
</dbReference>
<comment type="caution">
    <text evidence="6">The sequence shown here is derived from an EMBL/GenBank/DDBJ whole genome shotgun (WGS) entry which is preliminary data.</text>
</comment>
<dbReference type="Gene3D" id="3.40.50.10240">
    <property type="entry name" value="Thiamin pyrophosphokinase, catalytic domain"/>
    <property type="match status" value="1"/>
</dbReference>
<keyword evidence="4" id="KW-0067">ATP-binding</keyword>
<dbReference type="NCBIfam" id="NF040608">
    <property type="entry name" value="division_SteA"/>
    <property type="match status" value="1"/>
</dbReference>
<organism evidence="6 7">
    <name type="scientific">Streptomonospora algeriensis</name>
    <dbReference type="NCBI Taxonomy" id="995084"/>
    <lineage>
        <taxon>Bacteria</taxon>
        <taxon>Bacillati</taxon>
        <taxon>Actinomycetota</taxon>
        <taxon>Actinomycetes</taxon>
        <taxon>Streptosporangiales</taxon>
        <taxon>Nocardiopsidaceae</taxon>
        <taxon>Streptomonospora</taxon>
    </lineage>
</organism>
<evidence type="ECO:0000313" key="6">
    <source>
        <dbReference type="EMBL" id="MFD0801885.1"/>
    </source>
</evidence>
<keyword evidence="2" id="KW-0547">Nucleotide-binding</keyword>
<name>A0ABW3BFL9_9ACTN</name>
<feature type="compositionally biased region" description="Basic and acidic residues" evidence="5">
    <location>
        <begin position="261"/>
        <end position="281"/>
    </location>
</feature>
<evidence type="ECO:0000256" key="4">
    <source>
        <dbReference type="ARBA" id="ARBA00022840"/>
    </source>
</evidence>
<evidence type="ECO:0000256" key="1">
    <source>
        <dbReference type="ARBA" id="ARBA00022679"/>
    </source>
</evidence>
<dbReference type="EMBL" id="JBHTHR010000319">
    <property type="protein sequence ID" value="MFD0801885.1"/>
    <property type="molecule type" value="Genomic_DNA"/>
</dbReference>
<evidence type="ECO:0000256" key="2">
    <source>
        <dbReference type="ARBA" id="ARBA00022741"/>
    </source>
</evidence>
<keyword evidence="1" id="KW-0808">Transferase</keyword>
<keyword evidence="7" id="KW-1185">Reference proteome</keyword>
<evidence type="ECO:0000313" key="7">
    <source>
        <dbReference type="Proteomes" id="UP001596956"/>
    </source>
</evidence>
<sequence length="296" mass="31882">MKVPEVLVARFSRFGRVREGGSTGVTGPVRCDRRTRNLATRLSPGDIAVIDHLDLDRVSAEALLQRGVAAVLNAAASISGRYPNLGPRLLVEAGVPLVDNVDPEVFARVHEGEQLTLDGGTLLRDGSVVATGTPQTPESVAAAMEAARAGVAVQLEAFATNTAEYLRHEHDLLFDGVGIPDVSTPMQGRHVLVVVRGYHHREDLAALHPYIREFRPVLIGVDGGADALIEAGFRPALVVGDFDCVSDQALTSGAELVVHADRDGRAPGHDARGATRYRAERPLQQQHVPRLRLRRH</sequence>
<accession>A0ABW3BFL9</accession>
<keyword evidence="3" id="KW-0418">Kinase</keyword>
<feature type="non-terminal residue" evidence="6">
    <location>
        <position position="296"/>
    </location>
</feature>
<reference evidence="7" key="1">
    <citation type="journal article" date="2019" name="Int. J. Syst. Evol. Microbiol.">
        <title>The Global Catalogue of Microorganisms (GCM) 10K type strain sequencing project: providing services to taxonomists for standard genome sequencing and annotation.</title>
        <authorList>
            <consortium name="The Broad Institute Genomics Platform"/>
            <consortium name="The Broad Institute Genome Sequencing Center for Infectious Disease"/>
            <person name="Wu L."/>
            <person name="Ma J."/>
        </authorList>
    </citation>
    <scope>NUCLEOTIDE SEQUENCE [LARGE SCALE GENOMIC DNA]</scope>
    <source>
        <strain evidence="7">CCUG 63369</strain>
    </source>
</reference>
<gene>
    <name evidence="6" type="primary">steA</name>
    <name evidence="6" type="ORF">ACFQZU_11240</name>
</gene>
<feature type="region of interest" description="Disordered" evidence="5">
    <location>
        <begin position="261"/>
        <end position="296"/>
    </location>
</feature>
<dbReference type="SUPFAM" id="SSF63999">
    <property type="entry name" value="Thiamin pyrophosphokinase, catalytic domain"/>
    <property type="match status" value="1"/>
</dbReference>
<evidence type="ECO:0000256" key="3">
    <source>
        <dbReference type="ARBA" id="ARBA00022777"/>
    </source>
</evidence>
<dbReference type="InterPro" id="IPR047795">
    <property type="entry name" value="Put_SteA-like"/>
</dbReference>